<organism evidence="2 3">
    <name type="scientific">Solemya velum gill symbiont</name>
    <dbReference type="NCBI Taxonomy" id="2340"/>
    <lineage>
        <taxon>Bacteria</taxon>
        <taxon>Pseudomonadati</taxon>
        <taxon>Pseudomonadota</taxon>
        <taxon>Gammaproteobacteria</taxon>
        <taxon>sulfur-oxidizing symbionts</taxon>
    </lineage>
</organism>
<dbReference type="eggNOG" id="COG1572">
    <property type="taxonomic scope" value="Bacteria"/>
</dbReference>
<dbReference type="AlphaFoldDB" id="A0A0B0HBP8"/>
<keyword evidence="3" id="KW-1185">Reference proteome</keyword>
<protein>
    <submittedName>
        <fullName evidence="2">Uncharacterized protein</fullName>
    </submittedName>
</protein>
<name>A0A0B0HBP8_SOVGS</name>
<sequence length="335" mass="37367">MEKKMKTIQYLVFLVAVLWSASAWSQNLAGEYNIKVTGSNVHLHKSPAQSSVNANTTLKITQNGSRITMTFGGFGGVSAATIFKGDVGNNRFSAVWWYKGYPHETKVVWGTVNGNKIKGRMIYPRVSGRQGLVPGWVDVSFSGNKKLVINPGVIGGIKPVVPVIPVTPIKPVKPVIPVIPGLAPVLAEDCLSFNPDKVKVEDEGDGTYLLTDGHSRMKVFPNKKEARRAKKVIRHYRLNKHCFIGRPDPSLEYWLKGSKAPKGGLKHDDCIKFNPSNLTLKKEGSRWLLRDGSHRMHMFPNKKEANTALAFIKKYGFKRTCYIGRPDPSMTYFRK</sequence>
<feature type="chain" id="PRO_5002054644" evidence="1">
    <location>
        <begin position="26"/>
        <end position="335"/>
    </location>
</feature>
<feature type="signal peptide" evidence="1">
    <location>
        <begin position="1"/>
        <end position="25"/>
    </location>
</feature>
<comment type="caution">
    <text evidence="2">The sequence shown here is derived from an EMBL/GenBank/DDBJ whole genome shotgun (WGS) entry which is preliminary data.</text>
</comment>
<dbReference type="Proteomes" id="UP000030856">
    <property type="component" value="Unassembled WGS sequence"/>
</dbReference>
<dbReference type="PATRIC" id="fig|2340.3.peg.1921"/>
<dbReference type="EMBL" id="JRAA01000002">
    <property type="protein sequence ID" value="KHF25299.1"/>
    <property type="molecule type" value="Genomic_DNA"/>
</dbReference>
<proteinExistence type="predicted"/>
<evidence type="ECO:0000313" key="3">
    <source>
        <dbReference type="Proteomes" id="UP000030856"/>
    </source>
</evidence>
<gene>
    <name evidence="2" type="ORF">JV46_06390</name>
</gene>
<keyword evidence="1" id="KW-0732">Signal</keyword>
<evidence type="ECO:0000313" key="2">
    <source>
        <dbReference type="EMBL" id="KHF25299.1"/>
    </source>
</evidence>
<reference evidence="2 3" key="1">
    <citation type="journal article" date="2014" name="BMC Genomics">
        <title>The genome of the intracellular bacterium of the coastal bivalve, Solemya velum: a blueprint for thriving in and out of symbiosis.</title>
        <authorList>
            <person name="Dmytrenko O."/>
            <person name="Russell S.L."/>
            <person name="Loo W.T."/>
            <person name="Fontanez K.M."/>
            <person name="Liao L."/>
            <person name="Roeselers G."/>
            <person name="Sharma R."/>
            <person name="Stewart F.J."/>
            <person name="Newton I.L."/>
            <person name="Woyke T."/>
            <person name="Wu D."/>
            <person name="Lang J.M."/>
            <person name="Eisen J.A."/>
            <person name="Cavanaugh C.M."/>
        </authorList>
    </citation>
    <scope>NUCLEOTIDE SEQUENCE [LARGE SCALE GENOMIC DNA]</scope>
    <source>
        <strain evidence="2 3">WH</strain>
    </source>
</reference>
<evidence type="ECO:0000256" key="1">
    <source>
        <dbReference type="SAM" id="SignalP"/>
    </source>
</evidence>
<dbReference type="STRING" id="2340.JV46_06390"/>
<accession>A0A0B0HBP8</accession>